<sequence length="377" mass="41155">MLGGVSALVHPHDPTDLDRAFLEKRRLHLRSGQADVFARLLPWSLINAQVTLAGLHNGRLRLVRSGQDLPYETVVGRNKAGQMFLKTAALHDQIGRGLSLALNHLHHVSPRIAALVAAVERRYRVRGGANAYVSFQREGALGPHWDNHDVIILQISGEKHWHCHGVRAVHPLVSRSYPTVAEEAGPVEWEDTLRPGDVLYIPRGDIHWATVAEGGHSVHLTINLGGLRARDMLRALAGRLEGGEDAFREEVMALADEAATRRQLAVQADLLHGALEQPDVAALFTQLDAEREAFLPTNLGLDRLLSDATEIHPAARGPGPVPSRLPPDQRRVLTQLLATDGARLGELKRVLADMEGAVVAEAVAGLARAGQVWLFED</sequence>
<reference evidence="5 6" key="1">
    <citation type="submission" date="2019-06" db="EMBL/GenBank/DDBJ databases">
        <title>Genomic Encyclopedia of Type Strains, Phase IV (KMG-V): Genome sequencing to study the core and pangenomes of soil and plant-associated prokaryotes.</title>
        <authorList>
            <person name="Whitman W."/>
        </authorList>
    </citation>
    <scope>NUCLEOTIDE SEQUENCE [LARGE SCALE GENOMIC DNA]</scope>
    <source>
        <strain evidence="5 6">BR 11140</strain>
    </source>
</reference>
<proteinExistence type="predicted"/>
<dbReference type="Pfam" id="PF08007">
    <property type="entry name" value="JmjC_2"/>
    <property type="match status" value="1"/>
</dbReference>
<comment type="cofactor">
    <cofactor evidence="1">
        <name>Fe(2+)</name>
        <dbReference type="ChEBI" id="CHEBI:29033"/>
    </cofactor>
</comment>
<evidence type="ECO:0000259" key="4">
    <source>
        <dbReference type="PROSITE" id="PS51184"/>
    </source>
</evidence>
<dbReference type="EMBL" id="VITT01000001">
    <property type="protein sequence ID" value="TWB64311.1"/>
    <property type="molecule type" value="Genomic_DNA"/>
</dbReference>
<gene>
    <name evidence="5" type="ORF">FBZ92_101205</name>
</gene>
<dbReference type="InterPro" id="IPR003347">
    <property type="entry name" value="JmjC_dom"/>
</dbReference>
<evidence type="ECO:0000313" key="5">
    <source>
        <dbReference type="EMBL" id="TWB64311.1"/>
    </source>
</evidence>
<accession>A0A560J020</accession>
<keyword evidence="2" id="KW-0479">Metal-binding</keyword>
<dbReference type="InterPro" id="IPR039994">
    <property type="entry name" value="NO66-like"/>
</dbReference>
<keyword evidence="3" id="KW-0408">Iron</keyword>
<evidence type="ECO:0000256" key="1">
    <source>
        <dbReference type="ARBA" id="ARBA00001954"/>
    </source>
</evidence>
<dbReference type="PANTHER" id="PTHR13096">
    <property type="entry name" value="MINA53 MYC INDUCED NUCLEAR ANTIGEN"/>
    <property type="match status" value="1"/>
</dbReference>
<evidence type="ECO:0000256" key="2">
    <source>
        <dbReference type="ARBA" id="ARBA00022723"/>
    </source>
</evidence>
<dbReference type="SUPFAM" id="SSF51197">
    <property type="entry name" value="Clavaminate synthase-like"/>
    <property type="match status" value="1"/>
</dbReference>
<dbReference type="AlphaFoldDB" id="A0A560J020"/>
<dbReference type="OrthoDB" id="9764016at2"/>
<evidence type="ECO:0000313" key="6">
    <source>
        <dbReference type="Proteomes" id="UP000318050"/>
    </source>
</evidence>
<feature type="domain" description="JmjC" evidence="4">
    <location>
        <begin position="98"/>
        <end position="241"/>
    </location>
</feature>
<dbReference type="SMART" id="SM00558">
    <property type="entry name" value="JmjC"/>
    <property type="match status" value="1"/>
</dbReference>
<dbReference type="GO" id="GO:0046872">
    <property type="term" value="F:metal ion binding"/>
    <property type="evidence" value="ECO:0007669"/>
    <property type="project" value="UniProtKB-KW"/>
</dbReference>
<comment type="caution">
    <text evidence="5">The sequence shown here is derived from an EMBL/GenBank/DDBJ whole genome shotgun (WGS) entry which is preliminary data.</text>
</comment>
<organism evidence="5 6">
    <name type="scientific">Nitrospirillum amazonense</name>
    <dbReference type="NCBI Taxonomy" id="28077"/>
    <lineage>
        <taxon>Bacteria</taxon>
        <taxon>Pseudomonadati</taxon>
        <taxon>Pseudomonadota</taxon>
        <taxon>Alphaproteobacteria</taxon>
        <taxon>Rhodospirillales</taxon>
        <taxon>Azospirillaceae</taxon>
        <taxon>Nitrospirillum</taxon>
    </lineage>
</organism>
<dbReference type="Gene3D" id="2.60.120.650">
    <property type="entry name" value="Cupin"/>
    <property type="match status" value="1"/>
</dbReference>
<dbReference type="Proteomes" id="UP000318050">
    <property type="component" value="Unassembled WGS sequence"/>
</dbReference>
<dbReference type="PANTHER" id="PTHR13096:SF8">
    <property type="entry name" value="RIBOSOMAL OXYGENASE 1"/>
    <property type="match status" value="1"/>
</dbReference>
<evidence type="ECO:0000256" key="3">
    <source>
        <dbReference type="ARBA" id="ARBA00023004"/>
    </source>
</evidence>
<name>A0A560J020_9PROT</name>
<protein>
    <submittedName>
        <fullName evidence="5">Cupin superfamily protein</fullName>
    </submittedName>
</protein>
<dbReference type="PROSITE" id="PS51184">
    <property type="entry name" value="JMJC"/>
    <property type="match status" value="1"/>
</dbReference>